<evidence type="ECO:0000313" key="3">
    <source>
        <dbReference type="Proteomes" id="UP001595973"/>
    </source>
</evidence>
<name>A0ABV9KG85_9RHOB</name>
<dbReference type="GO" id="GO:0016746">
    <property type="term" value="F:acyltransferase activity"/>
    <property type="evidence" value="ECO:0007669"/>
    <property type="project" value="UniProtKB-KW"/>
</dbReference>
<keyword evidence="3" id="KW-1185">Reference proteome</keyword>
<evidence type="ECO:0000313" key="2">
    <source>
        <dbReference type="EMBL" id="MFC4668951.1"/>
    </source>
</evidence>
<dbReference type="InterPro" id="IPR000182">
    <property type="entry name" value="GNAT_dom"/>
</dbReference>
<dbReference type="RefSeq" id="WP_380717347.1">
    <property type="nucleotide sequence ID" value="NZ_JBHSGI010000009.1"/>
</dbReference>
<dbReference type="Proteomes" id="UP001595973">
    <property type="component" value="Unassembled WGS sequence"/>
</dbReference>
<proteinExistence type="predicted"/>
<dbReference type="Gene3D" id="3.40.630.30">
    <property type="match status" value="1"/>
</dbReference>
<keyword evidence="2" id="KW-0808">Transferase</keyword>
<dbReference type="InterPro" id="IPR016181">
    <property type="entry name" value="Acyl_CoA_acyltransferase"/>
</dbReference>
<dbReference type="EMBL" id="JBHSGI010000009">
    <property type="protein sequence ID" value="MFC4668951.1"/>
    <property type="molecule type" value="Genomic_DNA"/>
</dbReference>
<keyword evidence="2" id="KW-0012">Acyltransferase</keyword>
<accession>A0ABV9KG85</accession>
<dbReference type="PANTHER" id="PTHR43451:SF1">
    <property type="entry name" value="ACETYLTRANSFERASE"/>
    <property type="match status" value="1"/>
</dbReference>
<gene>
    <name evidence="2" type="ORF">ACFO5X_10335</name>
</gene>
<evidence type="ECO:0000259" key="1">
    <source>
        <dbReference type="PROSITE" id="PS51186"/>
    </source>
</evidence>
<protein>
    <submittedName>
        <fullName evidence="2">GNAT family N-acetyltransferase</fullName>
        <ecNumber evidence="2">2.3.-.-</ecNumber>
    </submittedName>
</protein>
<dbReference type="PANTHER" id="PTHR43451">
    <property type="entry name" value="ACETYLTRANSFERASE (GNAT) FAMILY PROTEIN"/>
    <property type="match status" value="1"/>
</dbReference>
<dbReference type="Pfam" id="PF13673">
    <property type="entry name" value="Acetyltransf_10"/>
    <property type="match status" value="1"/>
</dbReference>
<sequence>MIPAVRPYRREDAPAVHAVFRAAVREGAATRYDAAQRMAWAAQDEMPESWPDWLAGMDTQVAEDEAGVAGFMAATQEGYLDMAFVHPRWMGKGLAQTLYSVILANARARGVTRMTSHASHFARAFLARNGWQVDHPETVTRNGVAIERFAMSLELTA</sequence>
<dbReference type="CDD" id="cd04301">
    <property type="entry name" value="NAT_SF"/>
    <property type="match status" value="1"/>
</dbReference>
<dbReference type="SUPFAM" id="SSF55729">
    <property type="entry name" value="Acyl-CoA N-acyltransferases (Nat)"/>
    <property type="match status" value="1"/>
</dbReference>
<dbReference type="EC" id="2.3.-.-" evidence="2"/>
<comment type="caution">
    <text evidence="2">The sequence shown here is derived from an EMBL/GenBank/DDBJ whole genome shotgun (WGS) entry which is preliminary data.</text>
</comment>
<feature type="domain" description="N-acetyltransferase" evidence="1">
    <location>
        <begin position="3"/>
        <end position="156"/>
    </location>
</feature>
<reference evidence="3" key="1">
    <citation type="journal article" date="2019" name="Int. J. Syst. Evol. Microbiol.">
        <title>The Global Catalogue of Microorganisms (GCM) 10K type strain sequencing project: providing services to taxonomists for standard genome sequencing and annotation.</title>
        <authorList>
            <consortium name="The Broad Institute Genomics Platform"/>
            <consortium name="The Broad Institute Genome Sequencing Center for Infectious Disease"/>
            <person name="Wu L."/>
            <person name="Ma J."/>
        </authorList>
    </citation>
    <scope>NUCLEOTIDE SEQUENCE [LARGE SCALE GENOMIC DNA]</scope>
    <source>
        <strain evidence="3">CGMCC 4.7283</strain>
    </source>
</reference>
<dbReference type="PROSITE" id="PS51186">
    <property type="entry name" value="GNAT"/>
    <property type="match status" value="1"/>
</dbReference>
<organism evidence="2 3">
    <name type="scientific">Seohaeicola nanhaiensis</name>
    <dbReference type="NCBI Taxonomy" id="1387282"/>
    <lineage>
        <taxon>Bacteria</taxon>
        <taxon>Pseudomonadati</taxon>
        <taxon>Pseudomonadota</taxon>
        <taxon>Alphaproteobacteria</taxon>
        <taxon>Rhodobacterales</taxon>
        <taxon>Roseobacteraceae</taxon>
        <taxon>Seohaeicola</taxon>
    </lineage>
</organism>
<dbReference type="InterPro" id="IPR052564">
    <property type="entry name" value="N-acetyltrans/Recomb-assoc"/>
</dbReference>